<dbReference type="RefSeq" id="WP_419195086.1">
    <property type="nucleotide sequence ID" value="NZ_SJPJ01000001.1"/>
</dbReference>
<organism evidence="2 3">
    <name type="scientific">Novipirellula herctigrandis</name>
    <dbReference type="NCBI Taxonomy" id="2527986"/>
    <lineage>
        <taxon>Bacteria</taxon>
        <taxon>Pseudomonadati</taxon>
        <taxon>Planctomycetota</taxon>
        <taxon>Planctomycetia</taxon>
        <taxon>Pirellulales</taxon>
        <taxon>Pirellulaceae</taxon>
        <taxon>Novipirellula</taxon>
    </lineage>
</organism>
<dbReference type="Proteomes" id="UP000315010">
    <property type="component" value="Unassembled WGS sequence"/>
</dbReference>
<accession>A0A5C5YXX7</accession>
<evidence type="ECO:0000313" key="3">
    <source>
        <dbReference type="Proteomes" id="UP000315010"/>
    </source>
</evidence>
<feature type="compositionally biased region" description="Pro residues" evidence="1">
    <location>
        <begin position="115"/>
        <end position="135"/>
    </location>
</feature>
<dbReference type="AlphaFoldDB" id="A0A5C5YXX7"/>
<evidence type="ECO:0000313" key="2">
    <source>
        <dbReference type="EMBL" id="TWT79915.1"/>
    </source>
</evidence>
<reference evidence="2 3" key="1">
    <citation type="submission" date="2019-02" db="EMBL/GenBank/DDBJ databases">
        <title>Deep-cultivation of Planctomycetes and their phenomic and genomic characterization uncovers novel biology.</title>
        <authorList>
            <person name="Wiegand S."/>
            <person name="Jogler M."/>
            <person name="Boedeker C."/>
            <person name="Pinto D."/>
            <person name="Vollmers J."/>
            <person name="Rivas-Marin E."/>
            <person name="Kohn T."/>
            <person name="Peeters S.H."/>
            <person name="Heuer A."/>
            <person name="Rast P."/>
            <person name="Oberbeckmann S."/>
            <person name="Bunk B."/>
            <person name="Jeske O."/>
            <person name="Meyerdierks A."/>
            <person name="Storesund J.E."/>
            <person name="Kallscheuer N."/>
            <person name="Luecker S."/>
            <person name="Lage O.M."/>
            <person name="Pohl T."/>
            <person name="Merkel B.J."/>
            <person name="Hornburger P."/>
            <person name="Mueller R.-W."/>
            <person name="Bruemmer F."/>
            <person name="Labrenz M."/>
            <person name="Spormann A.M."/>
            <person name="Op Den Camp H."/>
            <person name="Overmann J."/>
            <person name="Amann R."/>
            <person name="Jetten M.S.M."/>
            <person name="Mascher T."/>
            <person name="Medema M.H."/>
            <person name="Devos D.P."/>
            <person name="Kaster A.-K."/>
            <person name="Ovreas L."/>
            <person name="Rohde M."/>
            <person name="Galperin M.Y."/>
            <person name="Jogler C."/>
        </authorList>
    </citation>
    <scope>NUCLEOTIDE SEQUENCE [LARGE SCALE GENOMIC DNA]</scope>
    <source>
        <strain evidence="2 3">CA13</strain>
    </source>
</reference>
<name>A0A5C5YXX7_9BACT</name>
<feature type="region of interest" description="Disordered" evidence="1">
    <location>
        <begin position="105"/>
        <end position="135"/>
    </location>
</feature>
<proteinExistence type="predicted"/>
<keyword evidence="3" id="KW-1185">Reference proteome</keyword>
<gene>
    <name evidence="2" type="ORF">CA13_13250</name>
</gene>
<feature type="region of interest" description="Disordered" evidence="1">
    <location>
        <begin position="39"/>
        <end position="62"/>
    </location>
</feature>
<evidence type="ECO:0000256" key="1">
    <source>
        <dbReference type="SAM" id="MobiDB-lite"/>
    </source>
</evidence>
<protein>
    <submittedName>
        <fullName evidence="2">Uncharacterized protein</fullName>
    </submittedName>
</protein>
<comment type="caution">
    <text evidence="2">The sequence shown here is derived from an EMBL/GenBank/DDBJ whole genome shotgun (WGS) entry which is preliminary data.</text>
</comment>
<sequence length="135" mass="14450">MLRRLSLQAVSLLLCAGFILVQGGCVALNIPSERIADPTDGGGMFGDWNKGQHRGAANQGPRPTTFADGSEIAFDCDDLGCKSDGEGMNREFGCGPLEVDPFDDSVDQSGVVKPPEIPWPRFHPVPTRPVFGPRP</sequence>
<dbReference type="EMBL" id="SJPJ01000001">
    <property type="protein sequence ID" value="TWT79915.1"/>
    <property type="molecule type" value="Genomic_DNA"/>
</dbReference>